<evidence type="ECO:0000313" key="2">
    <source>
        <dbReference type="EMBL" id="OAT24241.1"/>
    </source>
</evidence>
<comment type="caution">
    <text evidence="2">The sequence shown here is derived from an EMBL/GenBank/DDBJ whole genome shotgun (WGS) entry which is preliminary data.</text>
</comment>
<keyword evidence="1" id="KW-0472">Membrane</keyword>
<organism evidence="2 3">
    <name type="scientific">Buttiauxella gaviniae ATCC 51604</name>
    <dbReference type="NCBI Taxonomy" id="1354253"/>
    <lineage>
        <taxon>Bacteria</taxon>
        <taxon>Pseudomonadati</taxon>
        <taxon>Pseudomonadota</taxon>
        <taxon>Gammaproteobacteria</taxon>
        <taxon>Enterobacterales</taxon>
        <taxon>Enterobacteriaceae</taxon>
        <taxon>Buttiauxella</taxon>
    </lineage>
</organism>
<evidence type="ECO:0000313" key="3">
    <source>
        <dbReference type="Proteomes" id="UP000078504"/>
    </source>
</evidence>
<sequence>MVDWLYKNGFLSWDALLIVFTIVYCSWRGWRHSKTPLGKKQKARDEEIKQLARRLREEKKQKKTPPKTY</sequence>
<reference evidence="2 3" key="1">
    <citation type="submission" date="2016-04" db="EMBL/GenBank/DDBJ databases">
        <title>ATOL: Assembling a taxonomically balanced genome-scale reconstruction of the evolutionary history of the Enterobacteriaceae.</title>
        <authorList>
            <person name="Plunkett G.III."/>
            <person name="Neeno-Eckwall E.C."/>
            <person name="Glasner J.D."/>
            <person name="Perna N.T."/>
        </authorList>
    </citation>
    <scope>NUCLEOTIDE SEQUENCE [LARGE SCALE GENOMIC DNA]</scope>
    <source>
        <strain evidence="2 3">ATCC 51604</strain>
    </source>
</reference>
<accession>A0A1B7I6Z4</accession>
<name>A0A1B7I6Z4_9ENTR</name>
<dbReference type="AlphaFoldDB" id="A0A1B7I6Z4"/>
<feature type="transmembrane region" description="Helical" evidence="1">
    <location>
        <begin position="12"/>
        <end position="30"/>
    </location>
</feature>
<dbReference type="RefSeq" id="WP_064511568.1">
    <property type="nucleotide sequence ID" value="NZ_LXEP01000001.1"/>
</dbReference>
<dbReference type="EMBL" id="LXEP01000001">
    <property type="protein sequence ID" value="OAT24241.1"/>
    <property type="molecule type" value="Genomic_DNA"/>
</dbReference>
<dbReference type="PATRIC" id="fig|1354253.4.peg.73"/>
<protein>
    <submittedName>
        <fullName evidence="2">Uncharacterized protein</fullName>
    </submittedName>
</protein>
<dbReference type="Proteomes" id="UP000078504">
    <property type="component" value="Unassembled WGS sequence"/>
</dbReference>
<gene>
    <name evidence="2" type="ORF">M977_00072</name>
</gene>
<keyword evidence="1" id="KW-1133">Transmembrane helix</keyword>
<evidence type="ECO:0000256" key="1">
    <source>
        <dbReference type="SAM" id="Phobius"/>
    </source>
</evidence>
<proteinExistence type="predicted"/>
<keyword evidence="1" id="KW-0812">Transmembrane</keyword>